<feature type="coiled-coil region" evidence="5">
    <location>
        <begin position="195"/>
        <end position="222"/>
    </location>
</feature>
<comment type="similarity">
    <text evidence="4">Belongs to the CEP135/TSGA10 family.</text>
</comment>
<dbReference type="InterPro" id="IPR051877">
    <property type="entry name" value="Centriole_BasalBody_StrucProt"/>
</dbReference>
<protein>
    <submittedName>
        <fullName evidence="7">Centrosomal protein 4</fullName>
    </submittedName>
</protein>
<evidence type="ECO:0000256" key="6">
    <source>
        <dbReference type="SAM" id="MobiDB-lite"/>
    </source>
</evidence>
<evidence type="ECO:0000256" key="4">
    <source>
        <dbReference type="ARBA" id="ARBA00038123"/>
    </source>
</evidence>
<feature type="coiled-coil region" evidence="5">
    <location>
        <begin position="1059"/>
        <end position="1118"/>
    </location>
</feature>
<feature type="coiled-coil region" evidence="5">
    <location>
        <begin position="326"/>
        <end position="387"/>
    </location>
</feature>
<evidence type="ECO:0000256" key="3">
    <source>
        <dbReference type="ARBA" id="ARBA00023212"/>
    </source>
</evidence>
<proteinExistence type="inferred from homology"/>
<organism evidence="7 8">
    <name type="scientific">Intoshia linei</name>
    <dbReference type="NCBI Taxonomy" id="1819745"/>
    <lineage>
        <taxon>Eukaryota</taxon>
        <taxon>Metazoa</taxon>
        <taxon>Spiralia</taxon>
        <taxon>Lophotrochozoa</taxon>
        <taxon>Mesozoa</taxon>
        <taxon>Orthonectida</taxon>
        <taxon>Rhopaluridae</taxon>
        <taxon>Intoshia</taxon>
    </lineage>
</organism>
<dbReference type="PANTHER" id="PTHR20544">
    <property type="entry name" value="CENTROSOMAL PROTEIN CEP135"/>
    <property type="match status" value="1"/>
</dbReference>
<keyword evidence="2" id="KW-0963">Cytoplasm</keyword>
<evidence type="ECO:0000313" key="8">
    <source>
        <dbReference type="Proteomes" id="UP000078046"/>
    </source>
</evidence>
<sequence>MCDEQQFCSVRQKLDILGYQQLLGIESLPLVERLLSDLIKTTESLKELKSYHVSNDTQLPKEVIRPYQEDNAKLVRENNDLHLKNLHLEEDYSLEISKLNNDLKSKDCKIADVIFLNEQYNMRIIDLEKESNEKTKAINILQKKNLKAVVCTPGGKEKQIAFRRQRMNVDALVDENLEYEDKRNVVSKKESVDLIKICDSKIEKLENENKIFSKEIKDNKSLIISLNVQIKSRQQEIYRLQKLLDGGKPMNVITLENEQYQNERLITSIKLQMDMLQAKNDELNSKLAKSESREMQKIDEITRYKSLYPDCDNVSKLEENYLCNEIEQLKLKLESLCLENTKLKQNLPIFDENDSYKNMYQELNDMVNRLIKEKKKLAVRITNLLKREKEMCLKLYGQKTQPKNRSMTNLPPKSGFCKPINKNITSIKMEDYNVLLRDIEKDRDYWMQESHELHNLLGIRQEFVDFNKESYLTNQLSELKQHIPKGNDETVVHYSRLITAIEQERNSYRDECNSLREELKTCRSLKIKIDNLESEQNCLIDENRKFSADVVHSKKRIAVLMKDRMDLQREVSELTGKLRFDKVHNCDKIVNTIYDKSEDTTGSMRRLEHDRRDAITNLEKIKAERDEIRYRLKMSTESQLEDRSRLEYRNDEICKQLREANNDLKSTESEISKLHNNIDLKERELRSVMTDLDASKNETLKWRNDAIEYKNINVQLECARKDVDLRLEREISETRKLNNIINSQKLEIQELSDQLCAYKASVVSLDSKIIILDKERDDLQSMVDCKDERISSLKNEINDINQVIERTKIDKDKMSRDLNIKKRELSDKLQEFSSTVRSIDRYKDECNSFKNTIEEMQSEIRRLYEDISIMTREKQENNEKIIELTANKQDLKDKIGDFVLAVQQMDEMLMEKDKDKSELMHQYQQCTLSLQRLQGENQNYANENQTIKSQLMSREDELKCLRDRMATITLQSDEMHKKLMSSEDNAMEIALGKKTTEQQLEFCESEKKSYLKEVKAMRQQLSHYEINKDDIQKDLASKSAELLRLDSAYDNTLNELNSLRKHSDEQRKLSEELQDMLSNKRKREYELDLKDQDKEHEILNLKNKIKIFENIISEKDDEISKQSIKIKNNEIEFIDIQDKLTHERFERERVVQELKHSSFRSNTPIQLTSYSHNYSATSTSPNQISDRSNDESNIYNDDHTDTSASTKY</sequence>
<feature type="region of interest" description="Disordered" evidence="6">
    <location>
        <begin position="1170"/>
        <end position="1208"/>
    </location>
</feature>
<feature type="coiled-coil region" evidence="5">
    <location>
        <begin position="266"/>
        <end position="293"/>
    </location>
</feature>
<feature type="coiled-coil region" evidence="5">
    <location>
        <begin position="734"/>
        <end position="894"/>
    </location>
</feature>
<dbReference type="EMBL" id="LWCA01000241">
    <property type="protein sequence ID" value="OAF69702.1"/>
    <property type="molecule type" value="Genomic_DNA"/>
</dbReference>
<accession>A0A177B7N7</accession>
<feature type="coiled-coil region" evidence="5">
    <location>
        <begin position="498"/>
        <end position="577"/>
    </location>
</feature>
<dbReference type="AlphaFoldDB" id="A0A177B7N7"/>
<dbReference type="OrthoDB" id="10254663at2759"/>
<evidence type="ECO:0000256" key="2">
    <source>
        <dbReference type="ARBA" id="ARBA00022490"/>
    </source>
</evidence>
<dbReference type="PANTHER" id="PTHR20544:SF0">
    <property type="entry name" value="NUCLEOPROTEIN TPR_MLP1 DOMAIN-CONTAINING PROTEIN"/>
    <property type="match status" value="1"/>
</dbReference>
<keyword evidence="8" id="KW-1185">Reference proteome</keyword>
<keyword evidence="5" id="KW-0175">Coiled coil</keyword>
<feature type="coiled-coil region" evidence="5">
    <location>
        <begin position="117"/>
        <end position="144"/>
    </location>
</feature>
<feature type="coiled-coil region" evidence="5">
    <location>
        <begin position="604"/>
        <end position="698"/>
    </location>
</feature>
<feature type="coiled-coil region" evidence="5">
    <location>
        <begin position="923"/>
        <end position="950"/>
    </location>
</feature>
<evidence type="ECO:0000256" key="5">
    <source>
        <dbReference type="SAM" id="Coils"/>
    </source>
</evidence>
<keyword evidence="3" id="KW-0206">Cytoskeleton</keyword>
<gene>
    <name evidence="7" type="ORF">A3Q56_02545</name>
</gene>
<comment type="subcellular location">
    <subcellularLocation>
        <location evidence="1">Cytoplasm</location>
        <location evidence="1">Cytoskeleton</location>
        <location evidence="1">Microtubule organizing center</location>
        <location evidence="1">Centrosome</location>
        <location evidence="1">Centriole</location>
    </subcellularLocation>
</comment>
<evidence type="ECO:0000256" key="1">
    <source>
        <dbReference type="ARBA" id="ARBA00004114"/>
    </source>
</evidence>
<feature type="compositionally biased region" description="Polar residues" evidence="6">
    <location>
        <begin position="1170"/>
        <end position="1195"/>
    </location>
</feature>
<reference evidence="7 8" key="1">
    <citation type="submission" date="2016-04" db="EMBL/GenBank/DDBJ databases">
        <title>The genome of Intoshia linei affirms orthonectids as highly simplified spiralians.</title>
        <authorList>
            <person name="Mikhailov K.V."/>
            <person name="Slusarev G.S."/>
            <person name="Nikitin M.A."/>
            <person name="Logacheva M.D."/>
            <person name="Penin A."/>
            <person name="Aleoshin V."/>
            <person name="Panchin Y.V."/>
        </authorList>
    </citation>
    <scope>NUCLEOTIDE SEQUENCE [LARGE SCALE GENOMIC DNA]</scope>
    <source>
        <strain evidence="7">Intl2013</strain>
        <tissue evidence="7">Whole animal</tissue>
    </source>
</reference>
<dbReference type="GO" id="GO:0005814">
    <property type="term" value="C:centriole"/>
    <property type="evidence" value="ECO:0007669"/>
    <property type="project" value="UniProtKB-SubCell"/>
</dbReference>
<evidence type="ECO:0000313" key="7">
    <source>
        <dbReference type="EMBL" id="OAF69702.1"/>
    </source>
</evidence>
<dbReference type="Proteomes" id="UP000078046">
    <property type="component" value="Unassembled WGS sequence"/>
</dbReference>
<comment type="caution">
    <text evidence="7">The sequence shown here is derived from an EMBL/GenBank/DDBJ whole genome shotgun (WGS) entry which is preliminary data.</text>
</comment>
<feature type="coiled-coil region" evidence="5">
    <location>
        <begin position="993"/>
        <end position="1034"/>
    </location>
</feature>
<name>A0A177B7N7_9BILA</name>